<accession>A0AAE2ZYL0</accession>
<dbReference type="SMART" id="SM00635">
    <property type="entry name" value="BID_2"/>
    <property type="match status" value="1"/>
</dbReference>
<dbReference type="Pfam" id="PF02368">
    <property type="entry name" value="Big_2"/>
    <property type="match status" value="1"/>
</dbReference>
<dbReference type="EMBL" id="JAIGOF010000027">
    <property type="protein sequence ID" value="MBX8595546.1"/>
    <property type="molecule type" value="Genomic_DNA"/>
</dbReference>
<gene>
    <name evidence="2" type="ORF">E1948_13340</name>
    <name evidence="3" type="ORF">E1948_14325</name>
</gene>
<dbReference type="RefSeq" id="WP_138081472.1">
    <property type="nucleotide sequence ID" value="NZ_JAIGOF010000027.1"/>
</dbReference>
<evidence type="ECO:0000313" key="3">
    <source>
        <dbReference type="EMBL" id="QCT58461.1"/>
    </source>
</evidence>
<protein>
    <submittedName>
        <fullName evidence="2">Ig-like domain-containing protein</fullName>
    </submittedName>
</protein>
<dbReference type="EMBL" id="CP038850">
    <property type="protein sequence ID" value="QCT58461.1"/>
    <property type="molecule type" value="Genomic_DNA"/>
</dbReference>
<name>A0AAE2ZYL0_STAAU</name>
<dbReference type="InterPro" id="IPR003343">
    <property type="entry name" value="Big_2"/>
</dbReference>
<dbReference type="Gene3D" id="2.60.40.1080">
    <property type="match status" value="1"/>
</dbReference>
<dbReference type="Proteomes" id="UP000309390">
    <property type="component" value="Unassembled WGS sequence"/>
</dbReference>
<dbReference type="AlphaFoldDB" id="A0AAE2ZYL0"/>
<proteinExistence type="predicted"/>
<feature type="domain" description="BIG2" evidence="1">
    <location>
        <begin position="22"/>
        <end position="98"/>
    </location>
</feature>
<sequence length="101" mass="10885">MYWKRDRGYGNFVTKPASSETAVKSVSIPDSIKTLKVGNTYNLNVVVEPSNQSKLLKYTTDQTNIVSINSDGQVTAEAQGIATVKATVGNMSDTITINVEA</sequence>
<evidence type="ECO:0000313" key="4">
    <source>
        <dbReference type="Proteomes" id="UP000309390"/>
    </source>
</evidence>
<evidence type="ECO:0000313" key="2">
    <source>
        <dbReference type="EMBL" id="MBX8595546.1"/>
    </source>
</evidence>
<dbReference type="SUPFAM" id="SSF49373">
    <property type="entry name" value="Invasin/intimin cell-adhesion fragments"/>
    <property type="match status" value="1"/>
</dbReference>
<dbReference type="InterPro" id="IPR008964">
    <property type="entry name" value="Invasin/intimin_cell_adhesion"/>
</dbReference>
<evidence type="ECO:0000259" key="1">
    <source>
        <dbReference type="SMART" id="SM00635"/>
    </source>
</evidence>
<organism evidence="2 4">
    <name type="scientific">Staphylococcus aureus</name>
    <dbReference type="NCBI Taxonomy" id="1280"/>
    <lineage>
        <taxon>Bacteria</taxon>
        <taxon>Bacillati</taxon>
        <taxon>Bacillota</taxon>
        <taxon>Bacilli</taxon>
        <taxon>Bacillales</taxon>
        <taxon>Staphylococcaceae</taxon>
        <taxon>Staphylococcus</taxon>
    </lineage>
</organism>
<reference evidence="2" key="2">
    <citation type="submission" date="2021-08" db="EMBL/GenBank/DDBJ databases">
        <title>Whole-genome sequencing of local methicillin-resistant S. aureus strain Lr2.</title>
        <authorList>
            <person name="Ali A."/>
            <person name="Ullah N."/>
        </authorList>
    </citation>
    <scope>NUCLEOTIDE SEQUENCE</scope>
    <source>
        <strain evidence="2">Lr2</strain>
    </source>
</reference>
<reference evidence="3" key="1">
    <citation type="submission" date="2019-04" db="EMBL/GenBank/DDBJ databases">
        <title>Whole-genome sequencing of local methicillin-resistant S. aureus strain Lr2.</title>
        <authorList>
            <person name="Ullah N."/>
            <person name="Ali A."/>
        </authorList>
    </citation>
    <scope>NUCLEOTIDE SEQUENCE [LARGE SCALE GENOMIC DNA]</scope>
    <source>
        <strain evidence="3">Lr2</strain>
    </source>
</reference>